<evidence type="ECO:0000256" key="3">
    <source>
        <dbReference type="ARBA" id="ARBA00023125"/>
    </source>
</evidence>
<dbReference type="GO" id="GO:0003677">
    <property type="term" value="F:DNA binding"/>
    <property type="evidence" value="ECO:0007669"/>
    <property type="project" value="UniProtKB-KW"/>
</dbReference>
<evidence type="ECO:0000256" key="1">
    <source>
        <dbReference type="ARBA" id="ARBA00009437"/>
    </source>
</evidence>
<keyword evidence="3" id="KW-0238">DNA-binding</keyword>
<protein>
    <recommendedName>
        <fullName evidence="5">HTH lysR-type domain-containing protein</fullName>
    </recommendedName>
</protein>
<dbReference type="InterPro" id="IPR000847">
    <property type="entry name" value="LysR_HTH_N"/>
</dbReference>
<dbReference type="RefSeq" id="WP_120342820.1">
    <property type="nucleotide sequence ID" value="NZ_MCAS01000002.1"/>
</dbReference>
<feature type="domain" description="HTH lysR-type" evidence="5">
    <location>
        <begin position="6"/>
        <end position="63"/>
    </location>
</feature>
<evidence type="ECO:0000313" key="6">
    <source>
        <dbReference type="EMBL" id="RKF50099.1"/>
    </source>
</evidence>
<dbReference type="PANTHER" id="PTHR30118">
    <property type="entry name" value="HTH-TYPE TRANSCRIPTIONAL REGULATOR LEUO-RELATED"/>
    <property type="match status" value="1"/>
</dbReference>
<dbReference type="InterPro" id="IPR036390">
    <property type="entry name" value="WH_DNA-bd_sf"/>
</dbReference>
<dbReference type="Pfam" id="PF03466">
    <property type="entry name" value="LysR_substrate"/>
    <property type="match status" value="1"/>
</dbReference>
<dbReference type="Gene3D" id="1.10.10.10">
    <property type="entry name" value="Winged helix-like DNA-binding domain superfamily/Winged helix DNA-binding domain"/>
    <property type="match status" value="1"/>
</dbReference>
<dbReference type="OrthoDB" id="5495633at2"/>
<reference evidence="6 7" key="1">
    <citation type="submission" date="2016-07" db="EMBL/GenBank/DDBJ databases">
        <title>Genome analysis of Burkholderia fungorum ES3-20.</title>
        <authorList>
            <person name="Xu D."/>
            <person name="Yao R."/>
            <person name="Zheng S."/>
        </authorList>
    </citation>
    <scope>NUCLEOTIDE SEQUENCE [LARGE SCALE GENOMIC DNA]</scope>
    <source>
        <strain evidence="6 7">ES3-20</strain>
    </source>
</reference>
<dbReference type="PRINTS" id="PR00039">
    <property type="entry name" value="HTHLYSR"/>
</dbReference>
<accession>A0A3R7GX96</accession>
<gene>
    <name evidence="6" type="ORF">BCY88_15160</name>
</gene>
<dbReference type="GO" id="GO:0003700">
    <property type="term" value="F:DNA-binding transcription factor activity"/>
    <property type="evidence" value="ECO:0007669"/>
    <property type="project" value="InterPro"/>
</dbReference>
<evidence type="ECO:0000256" key="4">
    <source>
        <dbReference type="ARBA" id="ARBA00023163"/>
    </source>
</evidence>
<name>A0A3R7GX96_9BURK</name>
<dbReference type="AlphaFoldDB" id="A0A3R7GX96"/>
<dbReference type="InterPro" id="IPR005119">
    <property type="entry name" value="LysR_subst-bd"/>
</dbReference>
<dbReference type="SUPFAM" id="SSF53850">
    <property type="entry name" value="Periplasmic binding protein-like II"/>
    <property type="match status" value="1"/>
</dbReference>
<dbReference type="PROSITE" id="PS50931">
    <property type="entry name" value="HTH_LYSR"/>
    <property type="match status" value="1"/>
</dbReference>
<evidence type="ECO:0000259" key="5">
    <source>
        <dbReference type="PROSITE" id="PS50931"/>
    </source>
</evidence>
<comment type="caution">
    <text evidence="6">The sequence shown here is derived from an EMBL/GenBank/DDBJ whole genome shotgun (WGS) entry which is preliminary data.</text>
</comment>
<comment type="similarity">
    <text evidence="1">Belongs to the LysR transcriptional regulatory family.</text>
</comment>
<organism evidence="6 7">
    <name type="scientific">Paraburkholderia fungorum</name>
    <dbReference type="NCBI Taxonomy" id="134537"/>
    <lineage>
        <taxon>Bacteria</taxon>
        <taxon>Pseudomonadati</taxon>
        <taxon>Pseudomonadota</taxon>
        <taxon>Betaproteobacteria</taxon>
        <taxon>Burkholderiales</taxon>
        <taxon>Burkholderiaceae</taxon>
        <taxon>Paraburkholderia</taxon>
    </lineage>
</organism>
<evidence type="ECO:0000256" key="2">
    <source>
        <dbReference type="ARBA" id="ARBA00023015"/>
    </source>
</evidence>
<dbReference type="EMBL" id="MCAS01000002">
    <property type="protein sequence ID" value="RKF50099.1"/>
    <property type="molecule type" value="Genomic_DNA"/>
</dbReference>
<dbReference type="Proteomes" id="UP000283709">
    <property type="component" value="Unassembled WGS sequence"/>
</dbReference>
<dbReference type="InterPro" id="IPR050389">
    <property type="entry name" value="LysR-type_TF"/>
</dbReference>
<sequence length="300" mass="33320">MNINDIDLNLLRILDAVYSERSVSRAAVRLNLSQPRVSNALVTLRALLEDRLFVRTGSGVAPTELMTVLAPRIREALTLLEGCLVQRFGFEPGAAQRTFRLHMSDSIEIVAVPSLRQRVEELAPRVRLETTQIPTQRIPQALQAGEIDFAIGSYGVLGDDIVREHLFNDPFVLLVARSHALPRNPSREALQQTRYVVAGESPDVEQLMADLGLTRQISVRTSFYLSVPALLHGGDLAVWLPHSVARAIVAFGKYRIVTPPIQQRAVAVNLFRHPRAALDPALMWMSGLVRTSLNSSREAR</sequence>
<proteinExistence type="inferred from homology"/>
<dbReference type="Gene3D" id="3.40.190.10">
    <property type="entry name" value="Periplasmic binding protein-like II"/>
    <property type="match status" value="2"/>
</dbReference>
<dbReference type="PANTHER" id="PTHR30118:SF15">
    <property type="entry name" value="TRANSCRIPTIONAL REGULATORY PROTEIN"/>
    <property type="match status" value="1"/>
</dbReference>
<dbReference type="Pfam" id="PF00126">
    <property type="entry name" value="HTH_1"/>
    <property type="match status" value="1"/>
</dbReference>
<dbReference type="InterPro" id="IPR036388">
    <property type="entry name" value="WH-like_DNA-bd_sf"/>
</dbReference>
<dbReference type="SUPFAM" id="SSF46785">
    <property type="entry name" value="Winged helix' DNA-binding domain"/>
    <property type="match status" value="1"/>
</dbReference>
<keyword evidence="2" id="KW-0805">Transcription regulation</keyword>
<keyword evidence="4" id="KW-0804">Transcription</keyword>
<evidence type="ECO:0000313" key="7">
    <source>
        <dbReference type="Proteomes" id="UP000283709"/>
    </source>
</evidence>